<organism evidence="2 3">
    <name type="scientific">Puccinia sorghi</name>
    <dbReference type="NCBI Taxonomy" id="27349"/>
    <lineage>
        <taxon>Eukaryota</taxon>
        <taxon>Fungi</taxon>
        <taxon>Dikarya</taxon>
        <taxon>Basidiomycota</taxon>
        <taxon>Pucciniomycotina</taxon>
        <taxon>Pucciniomycetes</taxon>
        <taxon>Pucciniales</taxon>
        <taxon>Pucciniaceae</taxon>
        <taxon>Puccinia</taxon>
    </lineage>
</organism>
<feature type="region of interest" description="Disordered" evidence="1">
    <location>
        <begin position="355"/>
        <end position="374"/>
    </location>
</feature>
<protein>
    <submittedName>
        <fullName evidence="2">Uncharacterized protein</fullName>
    </submittedName>
</protein>
<evidence type="ECO:0000313" key="2">
    <source>
        <dbReference type="EMBL" id="KNZ49168.1"/>
    </source>
</evidence>
<dbReference type="EMBL" id="LAVV01010353">
    <property type="protein sequence ID" value="KNZ49168.1"/>
    <property type="molecule type" value="Genomic_DNA"/>
</dbReference>
<dbReference type="AlphaFoldDB" id="A0A0L6UKV3"/>
<name>A0A0L6UKV3_9BASI</name>
<dbReference type="Proteomes" id="UP000037035">
    <property type="component" value="Unassembled WGS sequence"/>
</dbReference>
<reference evidence="2 3" key="1">
    <citation type="submission" date="2015-08" db="EMBL/GenBank/DDBJ databases">
        <title>Next Generation Sequencing and Analysis of the Genome of Puccinia sorghi L Schw, the Causal Agent of Maize Common Rust.</title>
        <authorList>
            <person name="Rochi L."/>
            <person name="Burguener G."/>
            <person name="Darino M."/>
            <person name="Turjanski A."/>
            <person name="Kreff E."/>
            <person name="Dieguez M.J."/>
            <person name="Sacco F."/>
        </authorList>
    </citation>
    <scope>NUCLEOTIDE SEQUENCE [LARGE SCALE GENOMIC DNA]</scope>
    <source>
        <strain evidence="2 3">RO10H11247</strain>
    </source>
</reference>
<evidence type="ECO:0000256" key="1">
    <source>
        <dbReference type="SAM" id="MobiDB-lite"/>
    </source>
</evidence>
<proteinExistence type="predicted"/>
<evidence type="ECO:0000313" key="3">
    <source>
        <dbReference type="Proteomes" id="UP000037035"/>
    </source>
</evidence>
<feature type="compositionally biased region" description="Basic and acidic residues" evidence="1">
    <location>
        <begin position="400"/>
        <end position="420"/>
    </location>
</feature>
<feature type="region of interest" description="Disordered" evidence="1">
    <location>
        <begin position="1"/>
        <end position="34"/>
    </location>
</feature>
<comment type="caution">
    <text evidence="2">The sequence shown here is derived from an EMBL/GenBank/DDBJ whole genome shotgun (WGS) entry which is preliminary data.</text>
</comment>
<accession>A0A0L6UKV3</accession>
<feature type="compositionally biased region" description="Basic residues" evidence="1">
    <location>
        <begin position="355"/>
        <end position="366"/>
    </location>
</feature>
<sequence length="477" mass="54308">MSLRSRGVEGRLQIDGISEQGTGSREGRIEQGGKGWWEGRVGREGLVGGEVRKIKSAAQECNVRHPSFEDVGSIPTLFKNLNSCVAQRSSIESYTTPHVSWNCNKNSLNCQQLTCSMLEPSFHPKSSSWLNDSWRKFGVTIKASRKFLHVNCRQLSNFILVWENFTLQILQNYVTRLKAMLNKIGAMLTAIRLLAYGFSKIWSDFCVWLENMTHAVYFSRYSLSYAVQAHDLMAVYFGSFVFFLPVYPIAFPGRHKSLNAVLSSVFHLPLPHHIFPEYFTQIPIFLLAVLRYTNSTIILAPIVTSAHSSSPVFNPWLKHLLPHLTCHSSLLIIIITQHMLSYISYCLTTSDNTNHKTKSHNQHKKISTPTSNTTPIHHHKPHNLILHLHNSPLSGNKSRKTQEKVEEGRDTEDKEAKEEGRLLKIPERQSVENKFNEFSLSCSFVIGGGHFSWCLLCFQSWVDRSLSQILNPSKIWV</sequence>
<feature type="region of interest" description="Disordered" evidence="1">
    <location>
        <begin position="392"/>
        <end position="420"/>
    </location>
</feature>
<dbReference type="VEuPathDB" id="FungiDB:VP01_516g3"/>
<keyword evidence="3" id="KW-1185">Reference proteome</keyword>
<gene>
    <name evidence="2" type="ORF">VP01_516g3</name>
</gene>